<comment type="caution">
    <text evidence="1">The sequence shown here is derived from an EMBL/GenBank/DDBJ whole genome shotgun (WGS) entry which is preliminary data.</text>
</comment>
<accession>A0A9J6B8S7</accession>
<evidence type="ECO:0000313" key="2">
    <source>
        <dbReference type="Proteomes" id="UP000824120"/>
    </source>
</evidence>
<dbReference type="AlphaFoldDB" id="A0A9J6B8S7"/>
<reference evidence="1 2" key="1">
    <citation type="submission" date="2020-09" db="EMBL/GenBank/DDBJ databases">
        <title>De no assembly of potato wild relative species, Solanum commersonii.</title>
        <authorList>
            <person name="Cho K."/>
        </authorList>
    </citation>
    <scope>NUCLEOTIDE SEQUENCE [LARGE SCALE GENOMIC DNA]</scope>
    <source>
        <strain evidence="1">LZ3.2</strain>
        <tissue evidence="1">Leaf</tissue>
    </source>
</reference>
<sequence>MFYSSVKSRGSKFIFNLIQSNVKNGTPFLHVIYTIIIEWVDNSNYSKNCDTKDKIIELSGLPPLIPSDFSSFVFVDVESSNWVVKSIKR</sequence>
<organism evidence="1 2">
    <name type="scientific">Solanum commersonii</name>
    <name type="common">Commerson's wild potato</name>
    <name type="synonym">Commerson's nightshade</name>
    <dbReference type="NCBI Taxonomy" id="4109"/>
    <lineage>
        <taxon>Eukaryota</taxon>
        <taxon>Viridiplantae</taxon>
        <taxon>Streptophyta</taxon>
        <taxon>Embryophyta</taxon>
        <taxon>Tracheophyta</taxon>
        <taxon>Spermatophyta</taxon>
        <taxon>Magnoliopsida</taxon>
        <taxon>eudicotyledons</taxon>
        <taxon>Gunneridae</taxon>
        <taxon>Pentapetalae</taxon>
        <taxon>asterids</taxon>
        <taxon>lamiids</taxon>
        <taxon>Solanales</taxon>
        <taxon>Solanaceae</taxon>
        <taxon>Solanoideae</taxon>
        <taxon>Solaneae</taxon>
        <taxon>Solanum</taxon>
    </lineage>
</organism>
<gene>
    <name evidence="1" type="ORF">H5410_004572</name>
</gene>
<dbReference type="Proteomes" id="UP000824120">
    <property type="component" value="Chromosome 1"/>
</dbReference>
<dbReference type="EMBL" id="JACXVP010000001">
    <property type="protein sequence ID" value="KAG5632855.1"/>
    <property type="molecule type" value="Genomic_DNA"/>
</dbReference>
<proteinExistence type="predicted"/>
<keyword evidence="2" id="KW-1185">Reference proteome</keyword>
<protein>
    <submittedName>
        <fullName evidence="1">Uncharacterized protein</fullName>
    </submittedName>
</protein>
<name>A0A9J6B8S7_SOLCO</name>
<evidence type="ECO:0000313" key="1">
    <source>
        <dbReference type="EMBL" id="KAG5632855.1"/>
    </source>
</evidence>